<comment type="subcellular location">
    <subcellularLocation>
        <location evidence="1">Nucleus</location>
    </subcellularLocation>
</comment>
<evidence type="ECO:0000256" key="8">
    <source>
        <dbReference type="ARBA" id="ARBA00022833"/>
    </source>
</evidence>
<feature type="compositionally biased region" description="Basic residues" evidence="12">
    <location>
        <begin position="257"/>
        <end position="266"/>
    </location>
</feature>
<dbReference type="GO" id="GO:0005634">
    <property type="term" value="C:nucleus"/>
    <property type="evidence" value="ECO:0007669"/>
    <property type="project" value="UniProtKB-SubCell"/>
</dbReference>
<evidence type="ECO:0000256" key="3">
    <source>
        <dbReference type="ARBA" id="ARBA00022679"/>
    </source>
</evidence>
<dbReference type="InterPro" id="IPR050331">
    <property type="entry name" value="Zinc_finger"/>
</dbReference>
<protein>
    <recommendedName>
        <fullName evidence="13">SET domain-containing protein</fullName>
    </recommendedName>
</protein>
<dbReference type="GO" id="GO:0010468">
    <property type="term" value="P:regulation of gene expression"/>
    <property type="evidence" value="ECO:0007669"/>
    <property type="project" value="TreeGrafter"/>
</dbReference>
<evidence type="ECO:0000313" key="14">
    <source>
        <dbReference type="EMBL" id="KAK0416249.1"/>
    </source>
</evidence>
<keyword evidence="5" id="KW-0479">Metal-binding</keyword>
<keyword evidence="4" id="KW-0949">S-adenosyl-L-methionine</keyword>
<keyword evidence="6" id="KW-0677">Repeat</keyword>
<organism evidence="14 15">
    <name type="scientific">Steinernema hermaphroditum</name>
    <dbReference type="NCBI Taxonomy" id="289476"/>
    <lineage>
        <taxon>Eukaryota</taxon>
        <taxon>Metazoa</taxon>
        <taxon>Ecdysozoa</taxon>
        <taxon>Nematoda</taxon>
        <taxon>Chromadorea</taxon>
        <taxon>Rhabditida</taxon>
        <taxon>Tylenchina</taxon>
        <taxon>Panagrolaimomorpha</taxon>
        <taxon>Strongyloidoidea</taxon>
        <taxon>Steinernematidae</taxon>
        <taxon>Steinernema</taxon>
    </lineage>
</organism>
<proteinExistence type="predicted"/>
<dbReference type="PROSITE" id="PS50280">
    <property type="entry name" value="SET"/>
    <property type="match status" value="1"/>
</dbReference>
<gene>
    <name evidence="14" type="ORF">QR680_012376</name>
</gene>
<dbReference type="Pfam" id="PF21549">
    <property type="entry name" value="PRDM2_PR"/>
    <property type="match status" value="1"/>
</dbReference>
<dbReference type="GO" id="GO:0008270">
    <property type="term" value="F:zinc ion binding"/>
    <property type="evidence" value="ECO:0007669"/>
    <property type="project" value="UniProtKB-KW"/>
</dbReference>
<dbReference type="InterPro" id="IPR044417">
    <property type="entry name" value="PRDM7_9_PR-SET"/>
</dbReference>
<evidence type="ECO:0000256" key="2">
    <source>
        <dbReference type="ARBA" id="ARBA00022603"/>
    </source>
</evidence>
<dbReference type="SMART" id="SM00317">
    <property type="entry name" value="SET"/>
    <property type="match status" value="1"/>
</dbReference>
<keyword evidence="15" id="KW-1185">Reference proteome</keyword>
<name>A0AA39I3S7_9BILA</name>
<accession>A0AA39I3S7</accession>
<dbReference type="AlphaFoldDB" id="A0AA39I3S7"/>
<evidence type="ECO:0000256" key="6">
    <source>
        <dbReference type="ARBA" id="ARBA00022737"/>
    </source>
</evidence>
<evidence type="ECO:0000256" key="7">
    <source>
        <dbReference type="ARBA" id="ARBA00022771"/>
    </source>
</evidence>
<dbReference type="Gene3D" id="2.170.270.10">
    <property type="entry name" value="SET domain"/>
    <property type="match status" value="1"/>
</dbReference>
<dbReference type="EMBL" id="JAUCMV010000002">
    <property type="protein sequence ID" value="KAK0416249.1"/>
    <property type="molecule type" value="Genomic_DNA"/>
</dbReference>
<evidence type="ECO:0000256" key="5">
    <source>
        <dbReference type="ARBA" id="ARBA00022723"/>
    </source>
</evidence>
<evidence type="ECO:0000313" key="15">
    <source>
        <dbReference type="Proteomes" id="UP001175271"/>
    </source>
</evidence>
<dbReference type="SUPFAM" id="SSF82199">
    <property type="entry name" value="SET domain"/>
    <property type="match status" value="1"/>
</dbReference>
<sequence>MSDSSSPSTSKDFRVRPDFHYLVIDRVDQTMAILDGDFDEDRSDRYIVVQKIPDHVLEDWFSERVSSSQIDEERDDVTHCDSCKAFYRRFCFMHPVYFCPDRRIPEHNPEGLTKAELSIPPFLEIKESRIPNAGKGVFALMDVPVGTCFGPYKGEKVFEPNSKGYIWEIRRKGKPLFFRDGQDPKRSNWMRFINSALHEDEQNLIAFQYEWKVFYRVFKPIAAGAELLVWYGDDFGEELGAKRVFSTEHSTKQAPKTPKKKNPFVL</sequence>
<dbReference type="GO" id="GO:0042054">
    <property type="term" value="F:histone methyltransferase activity"/>
    <property type="evidence" value="ECO:0007669"/>
    <property type="project" value="InterPro"/>
</dbReference>
<keyword evidence="3" id="KW-0808">Transferase</keyword>
<evidence type="ECO:0000256" key="1">
    <source>
        <dbReference type="ARBA" id="ARBA00004123"/>
    </source>
</evidence>
<keyword evidence="2" id="KW-0489">Methyltransferase</keyword>
<keyword evidence="9" id="KW-0805">Transcription regulation</keyword>
<dbReference type="InterPro" id="IPR001214">
    <property type="entry name" value="SET_dom"/>
</dbReference>
<keyword evidence="10" id="KW-0804">Transcription</keyword>
<dbReference type="Proteomes" id="UP001175271">
    <property type="component" value="Unassembled WGS sequence"/>
</dbReference>
<feature type="region of interest" description="Disordered" evidence="12">
    <location>
        <begin position="247"/>
        <end position="266"/>
    </location>
</feature>
<dbReference type="CDD" id="cd19193">
    <property type="entry name" value="PR-SET_PRDM7_9"/>
    <property type="match status" value="1"/>
</dbReference>
<keyword evidence="11" id="KW-0539">Nucleus</keyword>
<evidence type="ECO:0000256" key="9">
    <source>
        <dbReference type="ARBA" id="ARBA00023015"/>
    </source>
</evidence>
<comment type="caution">
    <text evidence="14">The sequence shown here is derived from an EMBL/GenBank/DDBJ whole genome shotgun (WGS) entry which is preliminary data.</text>
</comment>
<evidence type="ECO:0000256" key="12">
    <source>
        <dbReference type="SAM" id="MobiDB-lite"/>
    </source>
</evidence>
<evidence type="ECO:0000256" key="4">
    <source>
        <dbReference type="ARBA" id="ARBA00022691"/>
    </source>
</evidence>
<evidence type="ECO:0000256" key="10">
    <source>
        <dbReference type="ARBA" id="ARBA00023163"/>
    </source>
</evidence>
<evidence type="ECO:0000259" key="13">
    <source>
        <dbReference type="PROSITE" id="PS50280"/>
    </source>
</evidence>
<keyword evidence="7" id="KW-0863">Zinc-finger</keyword>
<evidence type="ECO:0000256" key="11">
    <source>
        <dbReference type="ARBA" id="ARBA00023242"/>
    </source>
</evidence>
<dbReference type="PANTHER" id="PTHR16515:SF49">
    <property type="entry name" value="GASTRULA ZINC FINGER PROTEIN XLCGF49.1-LIKE-RELATED"/>
    <property type="match status" value="1"/>
</dbReference>
<dbReference type="PANTHER" id="PTHR16515">
    <property type="entry name" value="PR DOMAIN ZINC FINGER PROTEIN"/>
    <property type="match status" value="1"/>
</dbReference>
<reference evidence="14" key="1">
    <citation type="submission" date="2023-06" db="EMBL/GenBank/DDBJ databases">
        <title>Genomic analysis of the entomopathogenic nematode Steinernema hermaphroditum.</title>
        <authorList>
            <person name="Schwarz E.M."/>
            <person name="Heppert J.K."/>
            <person name="Baniya A."/>
            <person name="Schwartz H.T."/>
            <person name="Tan C.-H."/>
            <person name="Antoshechkin I."/>
            <person name="Sternberg P.W."/>
            <person name="Goodrich-Blair H."/>
            <person name="Dillman A.R."/>
        </authorList>
    </citation>
    <scope>NUCLEOTIDE SEQUENCE</scope>
    <source>
        <strain evidence="14">PS9179</strain>
        <tissue evidence="14">Whole animal</tissue>
    </source>
</reference>
<keyword evidence="8" id="KW-0862">Zinc</keyword>
<dbReference type="InterPro" id="IPR046341">
    <property type="entry name" value="SET_dom_sf"/>
</dbReference>
<feature type="domain" description="SET" evidence="13">
    <location>
        <begin position="121"/>
        <end position="232"/>
    </location>
</feature>
<dbReference type="GO" id="GO:0032259">
    <property type="term" value="P:methylation"/>
    <property type="evidence" value="ECO:0007669"/>
    <property type="project" value="UniProtKB-KW"/>
</dbReference>